<organism evidence="2 3">
    <name type="scientific">Linum tenue</name>
    <dbReference type="NCBI Taxonomy" id="586396"/>
    <lineage>
        <taxon>Eukaryota</taxon>
        <taxon>Viridiplantae</taxon>
        <taxon>Streptophyta</taxon>
        <taxon>Embryophyta</taxon>
        <taxon>Tracheophyta</taxon>
        <taxon>Spermatophyta</taxon>
        <taxon>Magnoliopsida</taxon>
        <taxon>eudicotyledons</taxon>
        <taxon>Gunneridae</taxon>
        <taxon>Pentapetalae</taxon>
        <taxon>rosids</taxon>
        <taxon>fabids</taxon>
        <taxon>Malpighiales</taxon>
        <taxon>Linaceae</taxon>
        <taxon>Linum</taxon>
    </lineage>
</organism>
<evidence type="ECO:0000313" key="3">
    <source>
        <dbReference type="Proteomes" id="UP001154282"/>
    </source>
</evidence>
<protein>
    <submittedName>
        <fullName evidence="2">Uncharacterized protein</fullName>
    </submittedName>
</protein>
<name>A0AAV0JVZ5_9ROSI</name>
<gene>
    <name evidence="2" type="ORF">LITE_LOCUS15941</name>
</gene>
<dbReference type="AlphaFoldDB" id="A0AAV0JVZ5"/>
<comment type="caution">
    <text evidence="2">The sequence shown here is derived from an EMBL/GenBank/DDBJ whole genome shotgun (WGS) entry which is preliminary data.</text>
</comment>
<keyword evidence="1" id="KW-0812">Transmembrane</keyword>
<dbReference type="Proteomes" id="UP001154282">
    <property type="component" value="Unassembled WGS sequence"/>
</dbReference>
<keyword evidence="3" id="KW-1185">Reference proteome</keyword>
<feature type="transmembrane region" description="Helical" evidence="1">
    <location>
        <begin position="26"/>
        <end position="48"/>
    </location>
</feature>
<evidence type="ECO:0000256" key="1">
    <source>
        <dbReference type="SAM" id="Phobius"/>
    </source>
</evidence>
<sequence>MYYSASAIRLRTACNNGKFYNREESYYIWSVVLSYLPIYHFLGLCVSIHRS</sequence>
<accession>A0AAV0JVZ5</accession>
<proteinExistence type="predicted"/>
<keyword evidence="1" id="KW-1133">Transmembrane helix</keyword>
<dbReference type="EMBL" id="CAMGYJ010000005">
    <property type="protein sequence ID" value="CAI0413419.1"/>
    <property type="molecule type" value="Genomic_DNA"/>
</dbReference>
<keyword evidence="1" id="KW-0472">Membrane</keyword>
<reference evidence="2" key="1">
    <citation type="submission" date="2022-08" db="EMBL/GenBank/DDBJ databases">
        <authorList>
            <person name="Gutierrez-Valencia J."/>
        </authorList>
    </citation>
    <scope>NUCLEOTIDE SEQUENCE</scope>
</reference>
<evidence type="ECO:0000313" key="2">
    <source>
        <dbReference type="EMBL" id="CAI0413419.1"/>
    </source>
</evidence>